<dbReference type="InterPro" id="IPR036047">
    <property type="entry name" value="F-box-like_dom_sf"/>
</dbReference>
<organism evidence="2 3">
    <name type="scientific">Gossypium mustelinum</name>
    <name type="common">Cotton</name>
    <name type="synonym">Gossypium caicoense</name>
    <dbReference type="NCBI Taxonomy" id="34275"/>
    <lineage>
        <taxon>Eukaryota</taxon>
        <taxon>Viridiplantae</taxon>
        <taxon>Streptophyta</taxon>
        <taxon>Embryophyta</taxon>
        <taxon>Tracheophyta</taxon>
        <taxon>Spermatophyta</taxon>
        <taxon>Magnoliopsida</taxon>
        <taxon>eudicotyledons</taxon>
        <taxon>Gunneridae</taxon>
        <taxon>Pentapetalae</taxon>
        <taxon>rosids</taxon>
        <taxon>malvids</taxon>
        <taxon>Malvales</taxon>
        <taxon>Malvaceae</taxon>
        <taxon>Malvoideae</taxon>
        <taxon>Gossypium</taxon>
    </lineage>
</organism>
<name>A0A5D2WZK1_GOSMU</name>
<dbReference type="PROSITE" id="PS50181">
    <property type="entry name" value="FBOX"/>
    <property type="match status" value="1"/>
</dbReference>
<dbReference type="Pfam" id="PF24104">
    <property type="entry name" value="At5g52880_ARM"/>
    <property type="match status" value="1"/>
</dbReference>
<accession>A0A5D2WZK1</accession>
<sequence length="306" mass="35302">MSNRTERYQKLCLEESLSRIYQYPIACKELSFILRGAYANLPKPLQALVFQHTLTAIRLLPEMQTSSAVAAAHFLLQSAEAAFPKQKKSLVVTEFKQAKVAHKRRSKAHREEKGPSQLPQDVLVHIFCFLDLQSLISAGLVCRSWTLAANDNHLWELQYTIFFGRSNNSSRTKTQWSGKSVNKDYTFWEENVITRTDIDWKETFKRAYKGTYSKKLMSSRGYCGYCDTIVWLKNLKCSNRQCDPKHENAQIKPISPHQVIIVDYLMDGYTSMISSSDSDSESDEEPVSRLWAYPKDIRRIEKKPLV</sequence>
<dbReference type="InterPro" id="IPR057039">
    <property type="entry name" value="At5g52880_ARM"/>
</dbReference>
<dbReference type="InterPro" id="IPR001810">
    <property type="entry name" value="F-box_dom"/>
</dbReference>
<feature type="domain" description="F-box" evidence="1">
    <location>
        <begin position="112"/>
        <end position="158"/>
    </location>
</feature>
<dbReference type="EMBL" id="CM017647">
    <property type="protein sequence ID" value="TYJ07036.1"/>
    <property type="molecule type" value="Genomic_DNA"/>
</dbReference>
<dbReference type="Proteomes" id="UP000323597">
    <property type="component" value="Chromosome A12"/>
</dbReference>
<evidence type="ECO:0000259" key="1">
    <source>
        <dbReference type="PROSITE" id="PS50181"/>
    </source>
</evidence>
<dbReference type="PANTHER" id="PTHR47744">
    <property type="entry name" value="OS05G0526300 PROTEIN"/>
    <property type="match status" value="1"/>
</dbReference>
<dbReference type="SUPFAM" id="SSF81383">
    <property type="entry name" value="F-box domain"/>
    <property type="match status" value="1"/>
</dbReference>
<evidence type="ECO:0000313" key="3">
    <source>
        <dbReference type="Proteomes" id="UP000323597"/>
    </source>
</evidence>
<keyword evidence="3" id="KW-1185">Reference proteome</keyword>
<reference evidence="2 3" key="1">
    <citation type="submission" date="2019-07" db="EMBL/GenBank/DDBJ databases">
        <title>WGS assembly of Gossypium mustelinum.</title>
        <authorList>
            <person name="Chen Z.J."/>
            <person name="Sreedasyam A."/>
            <person name="Ando A."/>
            <person name="Song Q."/>
            <person name="De L."/>
            <person name="Hulse-Kemp A."/>
            <person name="Ding M."/>
            <person name="Ye W."/>
            <person name="Kirkbride R."/>
            <person name="Jenkins J."/>
            <person name="Plott C."/>
            <person name="Lovell J."/>
            <person name="Lin Y.-M."/>
            <person name="Vaughn R."/>
            <person name="Liu B."/>
            <person name="Li W."/>
            <person name="Simpson S."/>
            <person name="Scheffler B."/>
            <person name="Saski C."/>
            <person name="Grover C."/>
            <person name="Hu G."/>
            <person name="Conover J."/>
            <person name="Carlson J."/>
            <person name="Shu S."/>
            <person name="Boston L."/>
            <person name="Williams M."/>
            <person name="Peterson D."/>
            <person name="Mcgee K."/>
            <person name="Jones D."/>
            <person name="Wendel J."/>
            <person name="Stelly D."/>
            <person name="Grimwood J."/>
            <person name="Schmutz J."/>
        </authorList>
    </citation>
    <scope>NUCLEOTIDE SEQUENCE [LARGE SCALE GENOMIC DNA]</scope>
    <source>
        <strain evidence="2">1408120.09</strain>
    </source>
</reference>
<evidence type="ECO:0000313" key="2">
    <source>
        <dbReference type="EMBL" id="TYJ07036.1"/>
    </source>
</evidence>
<gene>
    <name evidence="2" type="ORF">E1A91_A12G276100v1</name>
</gene>
<protein>
    <recommendedName>
        <fullName evidence="1">F-box domain-containing protein</fullName>
    </recommendedName>
</protein>
<proteinExistence type="predicted"/>
<dbReference type="Pfam" id="PF12937">
    <property type="entry name" value="F-box-like"/>
    <property type="match status" value="1"/>
</dbReference>
<dbReference type="Gene3D" id="1.20.1280.50">
    <property type="match status" value="1"/>
</dbReference>
<dbReference type="AlphaFoldDB" id="A0A5D2WZK1"/>
<dbReference type="PANTHER" id="PTHR47744:SF1">
    <property type="entry name" value="OS05G0526300 PROTEIN"/>
    <property type="match status" value="1"/>
</dbReference>
<dbReference type="SMART" id="SM00256">
    <property type="entry name" value="FBOX"/>
    <property type="match status" value="1"/>
</dbReference>